<name>A0A3M0BS96_9AQUI</name>
<evidence type="ECO:0000313" key="2">
    <source>
        <dbReference type="EMBL" id="RMB00052.1"/>
    </source>
</evidence>
<keyword evidence="1" id="KW-0472">Membrane</keyword>
<evidence type="ECO:0000256" key="1">
    <source>
        <dbReference type="SAM" id="Phobius"/>
    </source>
</evidence>
<gene>
    <name evidence="2" type="ORF">CLV39_0065</name>
</gene>
<proteinExistence type="predicted"/>
<protein>
    <submittedName>
        <fullName evidence="2">Uncharacterized protein</fullName>
    </submittedName>
</protein>
<dbReference type="AlphaFoldDB" id="A0A3M0BS96"/>
<sequence length="67" mass="7886">MVEIMYLGLFGFLGLVSFIFILFKIFNPEKADELFEPDPCFMKEMEEDDDIVSRYFGVRPSLYSDDD</sequence>
<dbReference type="RefSeq" id="WP_121922247.1">
    <property type="nucleotide sequence ID" value="NZ_REFO01000005.1"/>
</dbReference>
<evidence type="ECO:0000313" key="3">
    <source>
        <dbReference type="Proteomes" id="UP000280842"/>
    </source>
</evidence>
<keyword evidence="1" id="KW-1133">Transmembrane helix</keyword>
<feature type="transmembrane region" description="Helical" evidence="1">
    <location>
        <begin position="6"/>
        <end position="26"/>
    </location>
</feature>
<accession>A0A3M0BS96</accession>
<dbReference type="Proteomes" id="UP000280842">
    <property type="component" value="Unassembled WGS sequence"/>
</dbReference>
<comment type="caution">
    <text evidence="2">The sequence shown here is derived from an EMBL/GenBank/DDBJ whole genome shotgun (WGS) entry which is preliminary data.</text>
</comment>
<dbReference type="EMBL" id="REFO01000005">
    <property type="protein sequence ID" value="RMB00052.1"/>
    <property type="molecule type" value="Genomic_DNA"/>
</dbReference>
<keyword evidence="1" id="KW-0812">Transmembrane</keyword>
<reference evidence="2 3" key="1">
    <citation type="submission" date="2018-10" db="EMBL/GenBank/DDBJ databases">
        <title>Genomic Encyclopedia of Archaeal and Bacterial Type Strains, Phase II (KMG-II): from individual species to whole genera.</title>
        <authorList>
            <person name="Goeker M."/>
        </authorList>
    </citation>
    <scope>NUCLEOTIDE SEQUENCE [LARGE SCALE GENOMIC DNA]</scope>
    <source>
        <strain evidence="2 3">VM1</strain>
    </source>
</reference>
<organism evidence="2 3">
    <name type="scientific">Hydrogenothermus marinus</name>
    <dbReference type="NCBI Taxonomy" id="133270"/>
    <lineage>
        <taxon>Bacteria</taxon>
        <taxon>Pseudomonadati</taxon>
        <taxon>Aquificota</taxon>
        <taxon>Aquificia</taxon>
        <taxon>Aquificales</taxon>
        <taxon>Hydrogenothermaceae</taxon>
        <taxon>Hydrogenothermus</taxon>
    </lineage>
</organism>
<keyword evidence="3" id="KW-1185">Reference proteome</keyword>